<dbReference type="EMBL" id="CYRY02029273">
    <property type="protein sequence ID" value="VCX04019.1"/>
    <property type="molecule type" value="Genomic_DNA"/>
</dbReference>
<reference evidence="2 3" key="1">
    <citation type="submission" date="2018-10" db="EMBL/GenBank/DDBJ databases">
        <authorList>
            <person name="Ekblom R."/>
            <person name="Jareborg N."/>
        </authorList>
    </citation>
    <scope>NUCLEOTIDE SEQUENCE [LARGE SCALE GENOMIC DNA]</scope>
    <source>
        <tissue evidence="2">Muscle</tissue>
    </source>
</reference>
<gene>
    <name evidence="2" type="ORF">BN2614_LOCUS1</name>
</gene>
<protein>
    <submittedName>
        <fullName evidence="2">Uncharacterized protein</fullName>
    </submittedName>
</protein>
<accession>A0A9X9LYE5</accession>
<comment type="caution">
    <text evidence="2">The sequence shown here is derived from an EMBL/GenBank/DDBJ whole genome shotgun (WGS) entry which is preliminary data.</text>
</comment>
<evidence type="ECO:0000313" key="3">
    <source>
        <dbReference type="Proteomes" id="UP000269945"/>
    </source>
</evidence>
<keyword evidence="3" id="KW-1185">Reference proteome</keyword>
<dbReference type="AlphaFoldDB" id="A0A9X9LYE5"/>
<evidence type="ECO:0000256" key="1">
    <source>
        <dbReference type="SAM" id="MobiDB-lite"/>
    </source>
</evidence>
<feature type="non-terminal residue" evidence="2">
    <location>
        <position position="1"/>
    </location>
</feature>
<name>A0A9X9LYE5_GULGU</name>
<sequence length="61" mass="6733">EKLCNSPSSPALQSRLQKEGHVQRHKRSGISVYSGNSVLAWDKNLGIREVSNEKKAGLQKS</sequence>
<feature type="compositionally biased region" description="Polar residues" evidence="1">
    <location>
        <begin position="1"/>
        <end position="15"/>
    </location>
</feature>
<organism evidence="2 3">
    <name type="scientific">Gulo gulo</name>
    <name type="common">Wolverine</name>
    <name type="synonym">Gluton</name>
    <dbReference type="NCBI Taxonomy" id="48420"/>
    <lineage>
        <taxon>Eukaryota</taxon>
        <taxon>Metazoa</taxon>
        <taxon>Chordata</taxon>
        <taxon>Craniata</taxon>
        <taxon>Vertebrata</taxon>
        <taxon>Euteleostomi</taxon>
        <taxon>Mammalia</taxon>
        <taxon>Eutheria</taxon>
        <taxon>Laurasiatheria</taxon>
        <taxon>Carnivora</taxon>
        <taxon>Caniformia</taxon>
        <taxon>Musteloidea</taxon>
        <taxon>Mustelidae</taxon>
        <taxon>Guloninae</taxon>
        <taxon>Gulo</taxon>
    </lineage>
</organism>
<feature type="region of interest" description="Disordered" evidence="1">
    <location>
        <begin position="1"/>
        <end position="28"/>
    </location>
</feature>
<evidence type="ECO:0000313" key="2">
    <source>
        <dbReference type="EMBL" id="VCX04019.1"/>
    </source>
</evidence>
<dbReference type="Proteomes" id="UP000269945">
    <property type="component" value="Unassembled WGS sequence"/>
</dbReference>
<proteinExistence type="predicted"/>